<reference evidence="6" key="1">
    <citation type="submission" date="2012-03" db="EMBL/GenBank/DDBJ databases">
        <title>Complete sequence of chromosome of Deinococcus peraridilitoris DSM 19664.</title>
        <authorList>
            <person name="Lucas S."/>
            <person name="Copeland A."/>
            <person name="Lapidus A."/>
            <person name="Glavina del Rio T."/>
            <person name="Dalin E."/>
            <person name="Tice H."/>
            <person name="Bruce D."/>
            <person name="Goodwin L."/>
            <person name="Pitluck S."/>
            <person name="Peters L."/>
            <person name="Mikhailova N."/>
            <person name="Lu M."/>
            <person name="Kyrpides N."/>
            <person name="Mavromatis K."/>
            <person name="Ivanova N."/>
            <person name="Brettin T."/>
            <person name="Detter J.C."/>
            <person name="Han C."/>
            <person name="Larimer F."/>
            <person name="Land M."/>
            <person name="Hauser L."/>
            <person name="Markowitz V."/>
            <person name="Cheng J.-F."/>
            <person name="Hugenholtz P."/>
            <person name="Woyke T."/>
            <person name="Wu D."/>
            <person name="Pukall R."/>
            <person name="Steenblock K."/>
            <person name="Brambilla E."/>
            <person name="Klenk H.-P."/>
            <person name="Eisen J.A."/>
        </authorList>
    </citation>
    <scope>NUCLEOTIDE SEQUENCE [LARGE SCALE GENOMIC DNA]</scope>
    <source>
        <strain evidence="6">DSM 19664 / LMG 22246 / CIP 109416 / KR-200</strain>
    </source>
</reference>
<dbReference type="PROSITE" id="PS50932">
    <property type="entry name" value="HTH_LACI_2"/>
    <property type="match status" value="1"/>
</dbReference>
<evidence type="ECO:0000256" key="2">
    <source>
        <dbReference type="ARBA" id="ARBA00023125"/>
    </source>
</evidence>
<dbReference type="Pfam" id="PF13377">
    <property type="entry name" value="Peripla_BP_3"/>
    <property type="match status" value="1"/>
</dbReference>
<dbReference type="SUPFAM" id="SSF47413">
    <property type="entry name" value="lambda repressor-like DNA-binding domains"/>
    <property type="match status" value="1"/>
</dbReference>
<dbReference type="EMBL" id="CP003382">
    <property type="protein sequence ID" value="AFZ68279.1"/>
    <property type="molecule type" value="Genomic_DNA"/>
</dbReference>
<sequence>MTKPSLQDVARTAGVGTSTVSRVLNNHPNISERARQNVLAAVEALGYTPDLNARSFRLGQTHAVSVLLPVTGTPFYERLMTAIYVRLAEVDLDIAMFPLLGAQRIRRFRDPGALVYRSDALLIASQNPDQLYGGRPPFSKPVVLVDAHHPAYHSVYFDNLAAGRLAAEIALSRGLPIVLVDHVFAPGDLGSPVFVDRRAGVMQALARHGVTPILTLHTSIKPQAMREATEQLLARRPASPFFVLAFSDELALSLQQHLRVAGLHTGRDYLMLGFDGSADAAEAEISSVAQPVEDVGTTAADVLIQAMQGTLKTMVRRVFPPALHESLSTTLCRRTGN</sequence>
<dbReference type="RefSeq" id="WP_015236581.1">
    <property type="nucleotide sequence ID" value="NC_019793.1"/>
</dbReference>
<dbReference type="CDD" id="cd01392">
    <property type="entry name" value="HTH_LacI"/>
    <property type="match status" value="1"/>
</dbReference>
<keyword evidence="1" id="KW-0805">Transcription regulation</keyword>
<dbReference type="Gene3D" id="1.10.260.40">
    <property type="entry name" value="lambda repressor-like DNA-binding domains"/>
    <property type="match status" value="1"/>
</dbReference>
<evidence type="ECO:0000256" key="1">
    <source>
        <dbReference type="ARBA" id="ARBA00023015"/>
    </source>
</evidence>
<protein>
    <submittedName>
        <fullName evidence="5">Transcriptional regulator</fullName>
    </submittedName>
</protein>
<gene>
    <name evidence="5" type="ordered locus">Deipe_2815</name>
</gene>
<dbReference type="InterPro" id="IPR046335">
    <property type="entry name" value="LacI/GalR-like_sensor"/>
</dbReference>
<dbReference type="KEGG" id="dpd:Deipe_2815"/>
<evidence type="ECO:0000256" key="3">
    <source>
        <dbReference type="ARBA" id="ARBA00023163"/>
    </source>
</evidence>
<evidence type="ECO:0000259" key="4">
    <source>
        <dbReference type="PROSITE" id="PS50932"/>
    </source>
</evidence>
<evidence type="ECO:0000313" key="6">
    <source>
        <dbReference type="Proteomes" id="UP000010467"/>
    </source>
</evidence>
<proteinExistence type="predicted"/>
<dbReference type="Proteomes" id="UP000010467">
    <property type="component" value="Chromosome"/>
</dbReference>
<dbReference type="Pfam" id="PF00356">
    <property type="entry name" value="LacI"/>
    <property type="match status" value="1"/>
</dbReference>
<evidence type="ECO:0000313" key="5">
    <source>
        <dbReference type="EMBL" id="AFZ68279.1"/>
    </source>
</evidence>
<dbReference type="PATRIC" id="fig|937777.3.peg.2829"/>
<accession>L0A4C3</accession>
<dbReference type="SMART" id="SM00354">
    <property type="entry name" value="HTH_LACI"/>
    <property type="match status" value="1"/>
</dbReference>
<keyword evidence="3" id="KW-0804">Transcription</keyword>
<dbReference type="InterPro" id="IPR028082">
    <property type="entry name" value="Peripla_BP_I"/>
</dbReference>
<dbReference type="GO" id="GO:0000976">
    <property type="term" value="F:transcription cis-regulatory region binding"/>
    <property type="evidence" value="ECO:0007669"/>
    <property type="project" value="TreeGrafter"/>
</dbReference>
<keyword evidence="2" id="KW-0238">DNA-binding</keyword>
<dbReference type="STRING" id="937777.Deipe_2815"/>
<dbReference type="eggNOG" id="COG1609">
    <property type="taxonomic scope" value="Bacteria"/>
</dbReference>
<dbReference type="InterPro" id="IPR000843">
    <property type="entry name" value="HTH_LacI"/>
</dbReference>
<dbReference type="SUPFAM" id="SSF53822">
    <property type="entry name" value="Periplasmic binding protein-like I"/>
    <property type="match status" value="1"/>
</dbReference>
<dbReference type="HOGENOM" id="CLU_037628_6_1_0"/>
<name>L0A4C3_DEIPD</name>
<feature type="domain" description="HTH lacI-type" evidence="4">
    <location>
        <begin position="4"/>
        <end position="58"/>
    </location>
</feature>
<dbReference type="PROSITE" id="PS00356">
    <property type="entry name" value="HTH_LACI_1"/>
    <property type="match status" value="1"/>
</dbReference>
<dbReference type="PANTHER" id="PTHR30146">
    <property type="entry name" value="LACI-RELATED TRANSCRIPTIONAL REPRESSOR"/>
    <property type="match status" value="1"/>
</dbReference>
<dbReference type="InterPro" id="IPR010982">
    <property type="entry name" value="Lambda_DNA-bd_dom_sf"/>
</dbReference>
<dbReference type="GO" id="GO:0003700">
    <property type="term" value="F:DNA-binding transcription factor activity"/>
    <property type="evidence" value="ECO:0007669"/>
    <property type="project" value="TreeGrafter"/>
</dbReference>
<keyword evidence="6" id="KW-1185">Reference proteome</keyword>
<dbReference type="PRINTS" id="PR00036">
    <property type="entry name" value="HTHLACI"/>
</dbReference>
<dbReference type="AlphaFoldDB" id="L0A4C3"/>
<dbReference type="PANTHER" id="PTHR30146:SF120">
    <property type="entry name" value="ALANINE RACEMASE"/>
    <property type="match status" value="1"/>
</dbReference>
<organism evidence="5 6">
    <name type="scientific">Deinococcus peraridilitoris (strain DSM 19664 / LMG 22246 / CIP 109416 / KR-200)</name>
    <dbReference type="NCBI Taxonomy" id="937777"/>
    <lineage>
        <taxon>Bacteria</taxon>
        <taxon>Thermotogati</taxon>
        <taxon>Deinococcota</taxon>
        <taxon>Deinococci</taxon>
        <taxon>Deinococcales</taxon>
        <taxon>Deinococcaceae</taxon>
        <taxon>Deinococcus</taxon>
    </lineage>
</organism>
<dbReference type="Gene3D" id="3.40.50.2300">
    <property type="match status" value="2"/>
</dbReference>